<reference evidence="5 6" key="1">
    <citation type="submission" date="2019-09" db="EMBL/GenBank/DDBJ databases">
        <title>YIM 132180 draft genome.</title>
        <authorList>
            <person name="Zhang K."/>
        </authorList>
    </citation>
    <scope>NUCLEOTIDE SEQUENCE [LARGE SCALE GENOMIC DNA]</scope>
    <source>
        <strain evidence="5 6">YIM 132180</strain>
    </source>
</reference>
<evidence type="ECO:0000256" key="3">
    <source>
        <dbReference type="ARBA" id="ARBA00023163"/>
    </source>
</evidence>
<dbReference type="PRINTS" id="PR00035">
    <property type="entry name" value="HTHGNTR"/>
</dbReference>
<accession>A0A7V7TUZ4</accession>
<dbReference type="PANTHER" id="PTHR43537:SF44">
    <property type="entry name" value="GNTR FAMILY REGULATORY PROTEIN"/>
    <property type="match status" value="1"/>
</dbReference>
<proteinExistence type="predicted"/>
<keyword evidence="2" id="KW-0238">DNA-binding</keyword>
<dbReference type="InterPro" id="IPR036388">
    <property type="entry name" value="WH-like_DNA-bd_sf"/>
</dbReference>
<dbReference type="GO" id="GO:0003677">
    <property type="term" value="F:DNA binding"/>
    <property type="evidence" value="ECO:0007669"/>
    <property type="project" value="UniProtKB-KW"/>
</dbReference>
<keyword evidence="3" id="KW-0804">Transcription</keyword>
<keyword evidence="6" id="KW-1185">Reference proteome</keyword>
<dbReference type="SMART" id="SM00345">
    <property type="entry name" value="HTH_GNTR"/>
    <property type="match status" value="1"/>
</dbReference>
<dbReference type="GO" id="GO:0003700">
    <property type="term" value="F:DNA-binding transcription factor activity"/>
    <property type="evidence" value="ECO:0007669"/>
    <property type="project" value="InterPro"/>
</dbReference>
<dbReference type="RefSeq" id="WP_150972520.1">
    <property type="nucleotide sequence ID" value="NZ_VZDO01000018.1"/>
</dbReference>
<organism evidence="5 6">
    <name type="scientific">Plantimonas leprariae</name>
    <dbReference type="NCBI Taxonomy" id="2615207"/>
    <lineage>
        <taxon>Bacteria</taxon>
        <taxon>Pseudomonadati</taxon>
        <taxon>Pseudomonadota</taxon>
        <taxon>Alphaproteobacteria</taxon>
        <taxon>Hyphomicrobiales</taxon>
        <taxon>Aurantimonadaceae</taxon>
        <taxon>Plantimonas</taxon>
    </lineage>
</organism>
<evidence type="ECO:0000256" key="1">
    <source>
        <dbReference type="ARBA" id="ARBA00023015"/>
    </source>
</evidence>
<feature type="domain" description="HTH gntR-type" evidence="4">
    <location>
        <begin position="23"/>
        <end position="91"/>
    </location>
</feature>
<dbReference type="InterPro" id="IPR008920">
    <property type="entry name" value="TF_FadR/GntR_C"/>
</dbReference>
<dbReference type="Proteomes" id="UP000432089">
    <property type="component" value="Unassembled WGS sequence"/>
</dbReference>
<dbReference type="Gene3D" id="1.10.10.10">
    <property type="entry name" value="Winged helix-like DNA-binding domain superfamily/Winged helix DNA-binding domain"/>
    <property type="match status" value="1"/>
</dbReference>
<keyword evidence="1" id="KW-0805">Transcription regulation</keyword>
<dbReference type="SMART" id="SM00895">
    <property type="entry name" value="FCD"/>
    <property type="match status" value="1"/>
</dbReference>
<gene>
    <name evidence="5" type="ORF">F6X38_19180</name>
</gene>
<evidence type="ECO:0000313" key="5">
    <source>
        <dbReference type="EMBL" id="KAB0677239.1"/>
    </source>
</evidence>
<dbReference type="Pfam" id="PF00392">
    <property type="entry name" value="GntR"/>
    <property type="match status" value="1"/>
</dbReference>
<evidence type="ECO:0000313" key="6">
    <source>
        <dbReference type="Proteomes" id="UP000432089"/>
    </source>
</evidence>
<dbReference type="InterPro" id="IPR011711">
    <property type="entry name" value="GntR_C"/>
</dbReference>
<dbReference type="EMBL" id="VZDO01000018">
    <property type="protein sequence ID" value="KAB0677239.1"/>
    <property type="molecule type" value="Genomic_DNA"/>
</dbReference>
<evidence type="ECO:0000259" key="4">
    <source>
        <dbReference type="PROSITE" id="PS50949"/>
    </source>
</evidence>
<dbReference type="SUPFAM" id="SSF48008">
    <property type="entry name" value="GntR ligand-binding domain-like"/>
    <property type="match status" value="1"/>
</dbReference>
<dbReference type="InterPro" id="IPR036390">
    <property type="entry name" value="WH_DNA-bd_sf"/>
</dbReference>
<sequence>MKSSTFAANATPFAPGRSTVTSGNVTVDLVNRLGFDIVTGRVDQGALLPNEAEMSLAYGVGRSAVREAVKMLAAKGLVNTRPRRGTQVNPTGDWNLLDAEVLFWLRQAPPDRRTIVELIELRLGFEPEAAALAARKGRVARIADIRRAYELMESAGPGTVDPVEADCRFHEAVLAATENRFYQPLGSLVRTALSLTAPVTNALFGHSVGDLEAHRDILVAIEAHDDALAYDRVRRLLRSLVNAVEHAEKLPASSTMTRRA</sequence>
<dbReference type="CDD" id="cd07377">
    <property type="entry name" value="WHTH_GntR"/>
    <property type="match status" value="1"/>
</dbReference>
<dbReference type="InterPro" id="IPR000524">
    <property type="entry name" value="Tscrpt_reg_HTH_GntR"/>
</dbReference>
<dbReference type="Gene3D" id="1.20.120.530">
    <property type="entry name" value="GntR ligand-binding domain-like"/>
    <property type="match status" value="1"/>
</dbReference>
<dbReference type="PANTHER" id="PTHR43537">
    <property type="entry name" value="TRANSCRIPTIONAL REGULATOR, GNTR FAMILY"/>
    <property type="match status" value="1"/>
</dbReference>
<dbReference type="PROSITE" id="PS50949">
    <property type="entry name" value="HTH_GNTR"/>
    <property type="match status" value="1"/>
</dbReference>
<dbReference type="AlphaFoldDB" id="A0A7V7TUZ4"/>
<dbReference type="Pfam" id="PF07729">
    <property type="entry name" value="FCD"/>
    <property type="match status" value="1"/>
</dbReference>
<dbReference type="SUPFAM" id="SSF46785">
    <property type="entry name" value="Winged helix' DNA-binding domain"/>
    <property type="match status" value="1"/>
</dbReference>
<protein>
    <submittedName>
        <fullName evidence="5">FadR family transcriptional regulator</fullName>
    </submittedName>
</protein>
<comment type="caution">
    <text evidence="5">The sequence shown here is derived from an EMBL/GenBank/DDBJ whole genome shotgun (WGS) entry which is preliminary data.</text>
</comment>
<name>A0A7V7TUZ4_9HYPH</name>
<evidence type="ECO:0000256" key="2">
    <source>
        <dbReference type="ARBA" id="ARBA00023125"/>
    </source>
</evidence>